<feature type="region of interest" description="Disordered" evidence="1">
    <location>
        <begin position="77"/>
        <end position="116"/>
    </location>
</feature>
<organism evidence="2 3">
    <name type="scientific">Trichonephila clavipes</name>
    <name type="common">Golden silk orbweaver</name>
    <name type="synonym">Nephila clavipes</name>
    <dbReference type="NCBI Taxonomy" id="2585209"/>
    <lineage>
        <taxon>Eukaryota</taxon>
        <taxon>Metazoa</taxon>
        <taxon>Ecdysozoa</taxon>
        <taxon>Arthropoda</taxon>
        <taxon>Chelicerata</taxon>
        <taxon>Arachnida</taxon>
        <taxon>Araneae</taxon>
        <taxon>Araneomorphae</taxon>
        <taxon>Entelegynae</taxon>
        <taxon>Araneoidea</taxon>
        <taxon>Nephilidae</taxon>
        <taxon>Trichonephila</taxon>
    </lineage>
</organism>
<proteinExistence type="predicted"/>
<feature type="compositionally biased region" description="Basic and acidic residues" evidence="1">
    <location>
        <begin position="77"/>
        <end position="86"/>
    </location>
</feature>
<feature type="compositionally biased region" description="Basic and acidic residues" evidence="1">
    <location>
        <begin position="93"/>
        <end position="106"/>
    </location>
</feature>
<accession>A0A8X6RQF4</accession>
<feature type="region of interest" description="Disordered" evidence="1">
    <location>
        <begin position="1"/>
        <end position="58"/>
    </location>
</feature>
<comment type="caution">
    <text evidence="2">The sequence shown here is derived from an EMBL/GenBank/DDBJ whole genome shotgun (WGS) entry which is preliminary data.</text>
</comment>
<evidence type="ECO:0000313" key="3">
    <source>
        <dbReference type="Proteomes" id="UP000887159"/>
    </source>
</evidence>
<dbReference type="AlphaFoldDB" id="A0A8X6RQF4"/>
<reference evidence="2" key="1">
    <citation type="submission" date="2020-08" db="EMBL/GenBank/DDBJ databases">
        <title>Multicomponent nature underlies the extraordinary mechanical properties of spider dragline silk.</title>
        <authorList>
            <person name="Kono N."/>
            <person name="Nakamura H."/>
            <person name="Mori M."/>
            <person name="Yoshida Y."/>
            <person name="Ohtoshi R."/>
            <person name="Malay A.D."/>
            <person name="Moran D.A.P."/>
            <person name="Tomita M."/>
            <person name="Numata K."/>
            <person name="Arakawa K."/>
        </authorList>
    </citation>
    <scope>NUCLEOTIDE SEQUENCE</scope>
</reference>
<gene>
    <name evidence="2" type="primary">NCL1_30375</name>
    <name evidence="2" type="ORF">TNCV_1502231</name>
</gene>
<evidence type="ECO:0000313" key="2">
    <source>
        <dbReference type="EMBL" id="GFX98645.1"/>
    </source>
</evidence>
<sequence length="116" mass="13569">MEMKTQQGGPFRARKSKGRNYNPYIEEQTRSGNKNTRRRSNQQQRDKEMKGGENTSRTISLEVVVEDANYKWLRWEAKGNDSDGRGSGKRVIRTQEKRLRTQERQTHNGRVATTLK</sequence>
<dbReference type="Proteomes" id="UP000887159">
    <property type="component" value="Unassembled WGS sequence"/>
</dbReference>
<keyword evidence="3" id="KW-1185">Reference proteome</keyword>
<protein>
    <submittedName>
        <fullName evidence="2">Uncharacterized protein</fullName>
    </submittedName>
</protein>
<dbReference type="EMBL" id="BMAU01021203">
    <property type="protein sequence ID" value="GFX98645.1"/>
    <property type="molecule type" value="Genomic_DNA"/>
</dbReference>
<name>A0A8X6RQF4_TRICX</name>
<evidence type="ECO:0000256" key="1">
    <source>
        <dbReference type="SAM" id="MobiDB-lite"/>
    </source>
</evidence>